<evidence type="ECO:0000313" key="1">
    <source>
        <dbReference type="EMBL" id="APG04977.1"/>
    </source>
</evidence>
<dbReference type="Proteomes" id="UP000182987">
    <property type="component" value="Chromosome"/>
</dbReference>
<name>A0A0G9HG17_9GAMM</name>
<organism evidence="1 2">
    <name type="scientific">Luteibacter rhizovicinus DSM 16549</name>
    <dbReference type="NCBI Taxonomy" id="1440763"/>
    <lineage>
        <taxon>Bacteria</taxon>
        <taxon>Pseudomonadati</taxon>
        <taxon>Pseudomonadota</taxon>
        <taxon>Gammaproteobacteria</taxon>
        <taxon>Lysobacterales</taxon>
        <taxon>Rhodanobacteraceae</taxon>
        <taxon>Luteibacter</taxon>
    </lineage>
</organism>
<sequence length="101" mass="10943">MHTNEQILADIEFRGGVYVWDAEVFTVAFMAHINLTDHDVLPLTELHGVQQIALNAAHLSHAVIAQVASITGLQSLVLFNNPFSEQELGALRAIGPDVLSA</sequence>
<dbReference type="AlphaFoldDB" id="A0A0G9HG17"/>
<dbReference type="EMBL" id="CP017480">
    <property type="protein sequence ID" value="APG04977.1"/>
    <property type="molecule type" value="Genomic_DNA"/>
</dbReference>
<dbReference type="KEGG" id="lrz:BJI69_14460"/>
<proteinExistence type="predicted"/>
<evidence type="ECO:0000313" key="2">
    <source>
        <dbReference type="Proteomes" id="UP000182987"/>
    </source>
</evidence>
<gene>
    <name evidence="1" type="ORF">BJI69_14460</name>
</gene>
<protein>
    <submittedName>
        <fullName evidence="1">Uncharacterized protein</fullName>
    </submittedName>
</protein>
<reference evidence="2" key="1">
    <citation type="submission" date="2016-09" db="EMBL/GenBank/DDBJ databases">
        <authorList>
            <person name="Lysoe E."/>
        </authorList>
    </citation>
    <scope>NUCLEOTIDE SEQUENCE [LARGE SCALE GENOMIC DNA]</scope>
    <source>
        <strain evidence="2">LJ96T</strain>
    </source>
</reference>
<dbReference type="RefSeq" id="WP_046966023.1">
    <property type="nucleotide sequence ID" value="NZ_CP017480.1"/>
</dbReference>
<dbReference type="STRING" id="1440763.BJI69_14460"/>
<accession>A0A0G9HG17</accession>
<dbReference type="PATRIC" id="fig|1440763.5.peg.2961"/>
<keyword evidence="2" id="KW-1185">Reference proteome</keyword>